<evidence type="ECO:0000313" key="2">
    <source>
        <dbReference type="Proteomes" id="UP000443153"/>
    </source>
</evidence>
<dbReference type="AlphaFoldDB" id="A0A6I2MSJ2"/>
<protein>
    <submittedName>
        <fullName evidence="1">Uncharacterized protein</fullName>
    </submittedName>
</protein>
<dbReference type="EMBL" id="WKJH01000030">
    <property type="protein sequence ID" value="MRX65889.1"/>
    <property type="molecule type" value="Genomic_DNA"/>
</dbReference>
<reference evidence="1 2" key="1">
    <citation type="submission" date="2019-11" db="EMBL/GenBank/DDBJ databases">
        <title>Maribacter lutea sp. nov., a marine bacterium isolated from intertidal sand.</title>
        <authorList>
            <person name="Liu A."/>
        </authorList>
    </citation>
    <scope>NUCLEOTIDE SEQUENCE [LARGE SCALE GENOMIC DNA]</scope>
    <source>
        <strain evidence="1 2">RZ05</strain>
    </source>
</reference>
<accession>A0A6I2MSJ2</accession>
<dbReference type="RefSeq" id="WP_154369167.1">
    <property type="nucleotide sequence ID" value="NZ_WKJH01000030.1"/>
</dbReference>
<gene>
    <name evidence="1" type="ORF">GJ691_17195</name>
</gene>
<comment type="caution">
    <text evidence="1">The sequence shown here is derived from an EMBL/GenBank/DDBJ whole genome shotgun (WGS) entry which is preliminary data.</text>
</comment>
<proteinExistence type="predicted"/>
<dbReference type="Proteomes" id="UP000443153">
    <property type="component" value="Unassembled WGS sequence"/>
</dbReference>
<name>A0A6I2MSJ2_9FLAO</name>
<sequence length="116" mass="13507">MRTLLNSRGSAGLEPKENTLVHRLERNLRDVNQLRKNLNSYNCEPQTYNEYTRIEALKNGLDTFKERNKQIIDSIKKQAEPLNGCIKKVKDQYSEFNALKSGVEEYMGLARSKYTH</sequence>
<keyword evidence="2" id="KW-1185">Reference proteome</keyword>
<organism evidence="1 2">
    <name type="scientific">Maribacter luteus</name>
    <dbReference type="NCBI Taxonomy" id="2594478"/>
    <lineage>
        <taxon>Bacteria</taxon>
        <taxon>Pseudomonadati</taxon>
        <taxon>Bacteroidota</taxon>
        <taxon>Flavobacteriia</taxon>
        <taxon>Flavobacteriales</taxon>
        <taxon>Flavobacteriaceae</taxon>
        <taxon>Maribacter</taxon>
    </lineage>
</organism>
<dbReference type="OrthoDB" id="1441767at2"/>
<evidence type="ECO:0000313" key="1">
    <source>
        <dbReference type="EMBL" id="MRX65889.1"/>
    </source>
</evidence>